<evidence type="ECO:0000313" key="2">
    <source>
        <dbReference type="Proteomes" id="UP001432060"/>
    </source>
</evidence>
<evidence type="ECO:0000313" key="1">
    <source>
        <dbReference type="EMBL" id="WUT84432.1"/>
    </source>
</evidence>
<name>A0ABZ1XNE4_9ACTN</name>
<keyword evidence="2" id="KW-1185">Reference proteome</keyword>
<dbReference type="CDD" id="cd00093">
    <property type="entry name" value="HTH_XRE"/>
    <property type="match status" value="1"/>
</dbReference>
<organism evidence="1 2">
    <name type="scientific">Streptomyces melanogenes</name>
    <dbReference type="NCBI Taxonomy" id="67326"/>
    <lineage>
        <taxon>Bacteria</taxon>
        <taxon>Bacillati</taxon>
        <taxon>Actinomycetota</taxon>
        <taxon>Actinomycetes</taxon>
        <taxon>Kitasatosporales</taxon>
        <taxon>Streptomycetaceae</taxon>
        <taxon>Streptomyces</taxon>
    </lineage>
</organism>
<dbReference type="InterPro" id="IPR010982">
    <property type="entry name" value="Lambda_DNA-bd_dom_sf"/>
</dbReference>
<dbReference type="Proteomes" id="UP001432060">
    <property type="component" value="Chromosome"/>
</dbReference>
<gene>
    <name evidence="1" type="ORF">OG515_20695</name>
</gene>
<dbReference type="Gene3D" id="1.10.260.40">
    <property type="entry name" value="lambda repressor-like DNA-binding domains"/>
    <property type="match status" value="1"/>
</dbReference>
<sequence>MHSHDRPSDVIAEQVRRHRTRLGLNREQLAERCAELGAPELTYSALVDIENGRKTKEGKRRRHVTVDELLVLGLALAVPPLLLACPLDTAQPVPSVPAAEPQAPYTLWKWATGQEAPAIAGPIDGRHHVDPRPIGDNGPRWATAWAAAAYPASLHPEFEKRREAAHRAYLRMERADADKDAQTDYFQRLDDLAGVADDMARSGLPVPRLREDWIEDMRGLGMLDASSMITPEETNA</sequence>
<dbReference type="RefSeq" id="WP_329400799.1">
    <property type="nucleotide sequence ID" value="NZ_CP109019.1"/>
</dbReference>
<dbReference type="InterPro" id="IPR001387">
    <property type="entry name" value="Cro/C1-type_HTH"/>
</dbReference>
<accession>A0ABZ1XNE4</accession>
<protein>
    <submittedName>
        <fullName evidence="1">Helix-turn-helix domain-containing protein</fullName>
    </submittedName>
</protein>
<dbReference type="EMBL" id="CP109019">
    <property type="protein sequence ID" value="WUT84432.1"/>
    <property type="molecule type" value="Genomic_DNA"/>
</dbReference>
<reference evidence="1" key="1">
    <citation type="submission" date="2022-10" db="EMBL/GenBank/DDBJ databases">
        <title>The complete genomes of actinobacterial strains from the NBC collection.</title>
        <authorList>
            <person name="Joergensen T.S."/>
            <person name="Alvarez Arevalo M."/>
            <person name="Sterndorff E.B."/>
            <person name="Faurdal D."/>
            <person name="Vuksanovic O."/>
            <person name="Mourched A.-S."/>
            <person name="Charusanti P."/>
            <person name="Shaw S."/>
            <person name="Blin K."/>
            <person name="Weber T."/>
        </authorList>
    </citation>
    <scope>NUCLEOTIDE SEQUENCE</scope>
    <source>
        <strain evidence="1">NBC_00668</strain>
    </source>
</reference>
<proteinExistence type="predicted"/>